<feature type="compositionally biased region" description="Basic and acidic residues" evidence="1">
    <location>
        <begin position="422"/>
        <end position="439"/>
    </location>
</feature>
<keyword evidence="3" id="KW-1185">Reference proteome</keyword>
<sequence length="563" mass="63690">MIVQHCDRFVHNIQQYANMFDEEQEKELEAEKEQDVILYRPPAVKSHPPTLSTSLVQLLKTGDFSHPNYTANIMPITLELSKTSFQKRIQPDGWSKDLYCTADFATVVASDGAKSNRNFDNYLRPVRYLAIVNDKIIVMSGFEANALIHRFGEFAAKLHMYAPRTRPNQSVLFDKPALVVPPQTNPSIIDSNHPLMTQLSVYAGNLYYNTNEEQEEVCRFLGLCLAPRTPSQQDAFDHREFSTTGFVGTNNRYLYGQGRCEFEEDPVGCLTDYIPFRTHFQNLNVSHLGVILTRARKINVESDGEEEYETFLDSADPDEEDEIINESDGEQQEFGGNDDHHGDDDDDDDDDDGDMNGERIGGVGGDDGGDDLMSDDQPVSDQPLQQEDDQQMDGDHKDDDHENNEVDDKKNIKLEQGATDLRNFEAETNRRFEQQDRAFEDLRNDIKRQNEELARNLESKMTSLMTAMMTQLTQQTQSLIQSSQPQRTQEQLSPTELSSNTPLRPRKKVSAASTSASASKKRVSSAPSSSTSTPPSKKRKEPEAIEIIDDDDDDLEPVPKKKK</sequence>
<protein>
    <submittedName>
        <fullName evidence="2">Replicase polyprotein</fullName>
    </submittedName>
</protein>
<feature type="compositionally biased region" description="Acidic residues" evidence="1">
    <location>
        <begin position="344"/>
        <end position="355"/>
    </location>
</feature>
<dbReference type="AlphaFoldDB" id="A0AAW2Z0R9"/>
<reference evidence="2 3" key="1">
    <citation type="submission" date="2024-03" db="EMBL/GenBank/DDBJ databases">
        <title>The Acrasis kona genome and developmental transcriptomes reveal deep origins of eukaryotic multicellular pathways.</title>
        <authorList>
            <person name="Sheikh S."/>
            <person name="Fu C.-J."/>
            <person name="Brown M.W."/>
            <person name="Baldauf S.L."/>
        </authorList>
    </citation>
    <scope>NUCLEOTIDE SEQUENCE [LARGE SCALE GENOMIC DNA]</scope>
    <source>
        <strain evidence="2 3">ATCC MYA-3509</strain>
    </source>
</reference>
<proteinExistence type="predicted"/>
<comment type="caution">
    <text evidence="2">The sequence shown here is derived from an EMBL/GenBank/DDBJ whole genome shotgun (WGS) entry which is preliminary data.</text>
</comment>
<dbReference type="EMBL" id="JAOPGA020000901">
    <property type="protein sequence ID" value="KAL0482847.1"/>
    <property type="molecule type" value="Genomic_DNA"/>
</dbReference>
<evidence type="ECO:0000313" key="3">
    <source>
        <dbReference type="Proteomes" id="UP001431209"/>
    </source>
</evidence>
<accession>A0AAW2Z0R9</accession>
<feature type="compositionally biased region" description="Low complexity" evidence="1">
    <location>
        <begin position="510"/>
        <end position="535"/>
    </location>
</feature>
<organism evidence="2 3">
    <name type="scientific">Acrasis kona</name>
    <dbReference type="NCBI Taxonomy" id="1008807"/>
    <lineage>
        <taxon>Eukaryota</taxon>
        <taxon>Discoba</taxon>
        <taxon>Heterolobosea</taxon>
        <taxon>Tetramitia</taxon>
        <taxon>Eutetramitia</taxon>
        <taxon>Acrasidae</taxon>
        <taxon>Acrasis</taxon>
    </lineage>
</organism>
<gene>
    <name evidence="2" type="ORF">AKO1_014131</name>
</gene>
<feature type="region of interest" description="Disordered" evidence="1">
    <location>
        <begin position="464"/>
        <end position="563"/>
    </location>
</feature>
<name>A0AAW2Z0R9_9EUKA</name>
<evidence type="ECO:0000256" key="1">
    <source>
        <dbReference type="SAM" id="MobiDB-lite"/>
    </source>
</evidence>
<dbReference type="Proteomes" id="UP001431209">
    <property type="component" value="Unassembled WGS sequence"/>
</dbReference>
<feature type="compositionally biased region" description="Acidic residues" evidence="1">
    <location>
        <begin position="544"/>
        <end position="556"/>
    </location>
</feature>
<feature type="compositionally biased region" description="Low complexity" evidence="1">
    <location>
        <begin position="464"/>
        <end position="484"/>
    </location>
</feature>
<evidence type="ECO:0000313" key="2">
    <source>
        <dbReference type="EMBL" id="KAL0482847.1"/>
    </source>
</evidence>
<feature type="region of interest" description="Disordered" evidence="1">
    <location>
        <begin position="328"/>
        <end position="439"/>
    </location>
</feature>
<feature type="compositionally biased region" description="Polar residues" evidence="1">
    <location>
        <begin position="485"/>
        <end position="502"/>
    </location>
</feature>
<feature type="compositionally biased region" description="Basic and acidic residues" evidence="1">
    <location>
        <begin position="393"/>
        <end position="413"/>
    </location>
</feature>